<keyword evidence="2" id="KW-1185">Reference proteome</keyword>
<dbReference type="AlphaFoldDB" id="A0A225WIH4"/>
<comment type="caution">
    <text evidence="1">The sequence shown here is derived from an EMBL/GenBank/DDBJ whole genome shotgun (WGS) entry which is preliminary data.</text>
</comment>
<sequence>MPRPLAWKALGENLSMCEAGKSLEEFRSYTIYKGMHSVHGRSPQMRCLRLGCASASCKTHDSFTKCSWTNKVLISLLRERKWIYELGEHNINTGLLKNKRLMPTQKDFCREMAKNEFGHSAFTTQCFENLHPADSAAISKNDSESCDRMKMKNHDRVKETEEWIHASAFDGTEDESRTFTFSCDNDDSGKPIVSNGCDEASCFIGLSTKALIQILSEPSAHFIFHVDVTFKINNHNFHLRFYRFTASEWIYEVGLRVVKHLYRIVTGEELNLHHVMGYAEAGQYNAVCSVFGAGPGIQFLMCFFHVMTNVNEPEEWISLILIVQDIYEIHLAYGEADVMVLREAVARKWICSIHLILRDICKLSGCTSHLANGRLTLTFDYTLNRRLKLGMLLRQLRNGCQIESSNGKVVRRELERQQALIRRTLELKRNNFLHLGLVPTYCPGLVTGSPRYAGMNVVSIPAPRIKLIELGKTQEALKIPWSI</sequence>
<reference evidence="2" key="1">
    <citation type="submission" date="2017-03" db="EMBL/GenBank/DDBJ databases">
        <title>Phytopthora megakarya and P. palmivora, two closely related causual agents of cacao black pod achieved similar genome size and gene model numbers by different mechanisms.</title>
        <authorList>
            <person name="Ali S."/>
            <person name="Shao J."/>
            <person name="Larry D.J."/>
            <person name="Kronmiller B."/>
            <person name="Shen D."/>
            <person name="Strem M.D."/>
            <person name="Melnick R.L."/>
            <person name="Guiltinan M.J."/>
            <person name="Tyler B.M."/>
            <person name="Meinhardt L.W."/>
            <person name="Bailey B.A."/>
        </authorList>
    </citation>
    <scope>NUCLEOTIDE SEQUENCE [LARGE SCALE GENOMIC DNA]</scope>
    <source>
        <strain evidence="2">zdho120</strain>
    </source>
</reference>
<protein>
    <recommendedName>
        <fullName evidence="3">MULE transposase domain-containing protein</fullName>
    </recommendedName>
</protein>
<evidence type="ECO:0000313" key="2">
    <source>
        <dbReference type="Proteomes" id="UP000198211"/>
    </source>
</evidence>
<organism evidence="1 2">
    <name type="scientific">Phytophthora megakarya</name>
    <dbReference type="NCBI Taxonomy" id="4795"/>
    <lineage>
        <taxon>Eukaryota</taxon>
        <taxon>Sar</taxon>
        <taxon>Stramenopiles</taxon>
        <taxon>Oomycota</taxon>
        <taxon>Peronosporomycetes</taxon>
        <taxon>Peronosporales</taxon>
        <taxon>Peronosporaceae</taxon>
        <taxon>Phytophthora</taxon>
    </lineage>
</organism>
<gene>
    <name evidence="1" type="ORF">PHMEG_0008539</name>
</gene>
<proteinExistence type="predicted"/>
<name>A0A225WIH4_9STRA</name>
<dbReference type="Proteomes" id="UP000198211">
    <property type="component" value="Unassembled WGS sequence"/>
</dbReference>
<evidence type="ECO:0000313" key="1">
    <source>
        <dbReference type="EMBL" id="OWZ17513.1"/>
    </source>
</evidence>
<evidence type="ECO:0008006" key="3">
    <source>
        <dbReference type="Google" id="ProtNLM"/>
    </source>
</evidence>
<accession>A0A225WIH4</accession>
<dbReference type="EMBL" id="NBNE01000742">
    <property type="protein sequence ID" value="OWZ17513.1"/>
    <property type="molecule type" value="Genomic_DNA"/>
</dbReference>